<dbReference type="Gene3D" id="3.40.50.410">
    <property type="entry name" value="von Willebrand factor, type A domain"/>
    <property type="match status" value="1"/>
</dbReference>
<keyword evidence="3" id="KW-1185">Reference proteome</keyword>
<protein>
    <submittedName>
        <fullName evidence="2">Transcription initiation factor TFIIH subunit 2</fullName>
    </submittedName>
</protein>
<dbReference type="EMBL" id="BLIY01000022">
    <property type="protein sequence ID" value="GFE55453.1"/>
    <property type="molecule type" value="Genomic_DNA"/>
</dbReference>
<evidence type="ECO:0000259" key="1">
    <source>
        <dbReference type="Pfam" id="PF04056"/>
    </source>
</evidence>
<evidence type="ECO:0000313" key="2">
    <source>
        <dbReference type="EMBL" id="GFE55453.1"/>
    </source>
</evidence>
<dbReference type="GO" id="GO:0005675">
    <property type="term" value="C:transcription factor TFIIH holo complex"/>
    <property type="evidence" value="ECO:0007669"/>
    <property type="project" value="TreeGrafter"/>
</dbReference>
<dbReference type="Proteomes" id="UP001057455">
    <property type="component" value="Unassembled WGS sequence"/>
</dbReference>
<dbReference type="InterPro" id="IPR007198">
    <property type="entry name" value="Ssl1-like"/>
</dbReference>
<organism evidence="2 3">
    <name type="scientific">Babesia ovis</name>
    <dbReference type="NCBI Taxonomy" id="5869"/>
    <lineage>
        <taxon>Eukaryota</taxon>
        <taxon>Sar</taxon>
        <taxon>Alveolata</taxon>
        <taxon>Apicomplexa</taxon>
        <taxon>Aconoidasida</taxon>
        <taxon>Piroplasmida</taxon>
        <taxon>Babesiidae</taxon>
        <taxon>Babesia</taxon>
    </lineage>
</organism>
<comment type="caution">
    <text evidence="2">The sequence shown here is derived from an EMBL/GenBank/DDBJ whole genome shotgun (WGS) entry which is preliminary data.</text>
</comment>
<dbReference type="SUPFAM" id="SSF53300">
    <property type="entry name" value="vWA-like"/>
    <property type="match status" value="1"/>
</dbReference>
<dbReference type="Pfam" id="PF04056">
    <property type="entry name" value="Ssl1"/>
    <property type="match status" value="1"/>
</dbReference>
<accession>A0A9W5WVZ3</accession>
<sequence length="215" mass="24203">MLMADKETAKPFIVEELITEFEQRFDIDEQRDEELYAQYAWEKDFDKSWEQLVDKDGVLQFIHQKDVIDTTSSFEGIAAQHGSEEGIQKRGVVRNLVIMFDTSDAMREVDFKPDRLHCAAGAVNGLIQGLFHQGPMTQLALISLRNKRSILVSKLGTPPSEQVELLDRTIKEGAEGIPSLQNGLEMALGILSGMPPYTTREVLVIFGSTKTFDPR</sequence>
<gene>
    <name evidence="2" type="ORF">BaOVIS_028570</name>
</gene>
<dbReference type="PANTHER" id="PTHR12695:SF2">
    <property type="entry name" value="GENERAL TRANSCRIPTION FACTOR IIH SUBUNIT 2-RELATED"/>
    <property type="match status" value="1"/>
</dbReference>
<dbReference type="OrthoDB" id="284275at2759"/>
<dbReference type="GO" id="GO:0006289">
    <property type="term" value="P:nucleotide-excision repair"/>
    <property type="evidence" value="ECO:0007669"/>
    <property type="project" value="TreeGrafter"/>
</dbReference>
<reference evidence="2" key="1">
    <citation type="submission" date="2019-12" db="EMBL/GenBank/DDBJ databases">
        <title>Genome sequence of Babesia ovis.</title>
        <authorList>
            <person name="Yamagishi J."/>
            <person name="Sevinc F."/>
            <person name="Xuan X."/>
        </authorList>
    </citation>
    <scope>NUCLEOTIDE SEQUENCE</scope>
    <source>
        <strain evidence="2">Selcuk</strain>
    </source>
</reference>
<proteinExistence type="predicted"/>
<evidence type="ECO:0000313" key="3">
    <source>
        <dbReference type="Proteomes" id="UP001057455"/>
    </source>
</evidence>
<dbReference type="AlphaFoldDB" id="A0A9W5WVZ3"/>
<dbReference type="PANTHER" id="PTHR12695">
    <property type="entry name" value="GENERAL TRANSCRIPTION FACTOR IIH SUBUNIT 2"/>
    <property type="match status" value="1"/>
</dbReference>
<name>A0A9W5WVZ3_BABOV</name>
<dbReference type="GO" id="GO:0006357">
    <property type="term" value="P:regulation of transcription by RNA polymerase II"/>
    <property type="evidence" value="ECO:0007669"/>
    <property type="project" value="TreeGrafter"/>
</dbReference>
<dbReference type="InterPro" id="IPR036465">
    <property type="entry name" value="vWFA_dom_sf"/>
</dbReference>
<feature type="domain" description="Ssl1-like" evidence="1">
    <location>
        <begin position="100"/>
        <end position="214"/>
    </location>
</feature>